<gene>
    <name evidence="2" type="ORF">NAG76_03890</name>
</gene>
<organism evidence="2 3">
    <name type="scientific">Candidatus Pristimantibacillus lignocellulolyticus</name>
    <dbReference type="NCBI Taxonomy" id="2994561"/>
    <lineage>
        <taxon>Bacteria</taxon>
        <taxon>Bacillati</taxon>
        <taxon>Bacillota</taxon>
        <taxon>Bacilli</taxon>
        <taxon>Bacillales</taxon>
        <taxon>Paenibacillaceae</taxon>
        <taxon>Candidatus Pristimantibacillus</taxon>
    </lineage>
</organism>
<protein>
    <recommendedName>
        <fullName evidence="4">Peptidase M10 metallopeptidase domain-containing protein</fullName>
    </recommendedName>
</protein>
<dbReference type="EMBL" id="CP097899">
    <property type="protein sequence ID" value="URN95411.1"/>
    <property type="molecule type" value="Genomic_DNA"/>
</dbReference>
<dbReference type="KEGG" id="plig:NAG76_03890"/>
<feature type="chain" id="PRO_5039935555" description="Peptidase M10 metallopeptidase domain-containing protein" evidence="1">
    <location>
        <begin position="24"/>
        <end position="205"/>
    </location>
</feature>
<evidence type="ECO:0000313" key="2">
    <source>
        <dbReference type="EMBL" id="URN95411.1"/>
    </source>
</evidence>
<sequence>MKYGKVLLCIVPLIIASYLGVKTAEGHTSTDIYSGNWATTVANNLAVAVAPSAQGYFLRIENAAAAWNGIEDALVFKAPHKSDEAETNHVSRVHVRGVDLGATGAYADAGNYKYSIIFGYTLDWSAEWKDSIVRLNTNSSTTGNGLKNLTYSQIQETITHEFGHVAALKHNALTSEDSNAIMRQYGFNDTAVPLSHDIAMIKHKY</sequence>
<dbReference type="Gene3D" id="3.40.390.10">
    <property type="entry name" value="Collagenase (Catalytic Domain)"/>
    <property type="match status" value="1"/>
</dbReference>
<proteinExistence type="predicted"/>
<evidence type="ECO:0000313" key="3">
    <source>
        <dbReference type="Proteomes" id="UP001056756"/>
    </source>
</evidence>
<keyword evidence="1" id="KW-0732">Signal</keyword>
<feature type="signal peptide" evidence="1">
    <location>
        <begin position="1"/>
        <end position="23"/>
    </location>
</feature>
<name>A0A9J6ZGU7_9BACL</name>
<dbReference type="InterPro" id="IPR024079">
    <property type="entry name" value="MetalloPept_cat_dom_sf"/>
</dbReference>
<evidence type="ECO:0000256" key="1">
    <source>
        <dbReference type="SAM" id="SignalP"/>
    </source>
</evidence>
<dbReference type="SUPFAM" id="SSF55486">
    <property type="entry name" value="Metalloproteases ('zincins'), catalytic domain"/>
    <property type="match status" value="1"/>
</dbReference>
<accession>A0A9J6ZGU7</accession>
<dbReference type="AlphaFoldDB" id="A0A9J6ZGU7"/>
<dbReference type="Proteomes" id="UP001056756">
    <property type="component" value="Chromosome"/>
</dbReference>
<evidence type="ECO:0008006" key="4">
    <source>
        <dbReference type="Google" id="ProtNLM"/>
    </source>
</evidence>
<dbReference type="GO" id="GO:0008237">
    <property type="term" value="F:metallopeptidase activity"/>
    <property type="evidence" value="ECO:0007669"/>
    <property type="project" value="InterPro"/>
</dbReference>
<reference evidence="2" key="1">
    <citation type="submission" date="2022-05" db="EMBL/GenBank/DDBJ databases">
        <title>Novel bacterial taxa in a minimal lignocellulolytic consortium and its capacity to transform plastics disclosed by genome-resolved metagenomics.</title>
        <authorList>
            <person name="Rodriguez C.A.D."/>
            <person name="Diaz-Garcia L."/>
            <person name="Herrera K."/>
            <person name="Tarazona N.A."/>
            <person name="Sproer C."/>
            <person name="Overmann J."/>
            <person name="Jimenez D.J."/>
        </authorList>
    </citation>
    <scope>NUCLEOTIDE SEQUENCE</scope>
    <source>
        <strain evidence="2">MAG5</strain>
    </source>
</reference>